<feature type="domain" description="Tape measure protein N-terminal" evidence="5">
    <location>
        <begin position="83"/>
        <end position="272"/>
    </location>
</feature>
<feature type="coiled-coil region" evidence="1">
    <location>
        <begin position="493"/>
        <end position="520"/>
    </location>
</feature>
<feature type="compositionally biased region" description="Basic and acidic residues" evidence="2">
    <location>
        <begin position="822"/>
        <end position="832"/>
    </location>
</feature>
<feature type="region of interest" description="Disordered" evidence="2">
    <location>
        <begin position="813"/>
        <end position="832"/>
    </location>
</feature>
<evidence type="ECO:0000313" key="7">
    <source>
        <dbReference type="Proteomes" id="UP000192380"/>
    </source>
</evidence>
<dbReference type="InterPro" id="IPR006431">
    <property type="entry name" value="Phage_tape_meas_C"/>
</dbReference>
<evidence type="ECO:0008006" key="8">
    <source>
        <dbReference type="Google" id="ProtNLM"/>
    </source>
</evidence>
<evidence type="ECO:0000259" key="5">
    <source>
        <dbReference type="Pfam" id="PF20155"/>
    </source>
</evidence>
<gene>
    <name evidence="6" type="ORF">DSJ_16555</name>
</gene>
<feature type="domain" description="Tail length tape measure" evidence="3">
    <location>
        <begin position="408"/>
        <end position="696"/>
    </location>
</feature>
<evidence type="ECO:0000259" key="3">
    <source>
        <dbReference type="Pfam" id="PF06120"/>
    </source>
</evidence>
<evidence type="ECO:0000256" key="2">
    <source>
        <dbReference type="SAM" id="MobiDB-lite"/>
    </source>
</evidence>
<dbReference type="Pfam" id="PF06120">
    <property type="entry name" value="Phage_HK97_TLTM"/>
    <property type="match status" value="1"/>
</dbReference>
<keyword evidence="1" id="KW-0175">Coiled coil</keyword>
<feature type="domain" description="Bacteriophage tail tape measure C-terminal" evidence="4">
    <location>
        <begin position="873"/>
        <end position="946"/>
    </location>
</feature>
<dbReference type="NCBIfam" id="TIGR02675">
    <property type="entry name" value="tape_meas_nterm"/>
    <property type="match status" value="1"/>
</dbReference>
<feature type="region of interest" description="Disordered" evidence="2">
    <location>
        <begin position="699"/>
        <end position="721"/>
    </location>
</feature>
<evidence type="ECO:0000313" key="6">
    <source>
        <dbReference type="EMBL" id="ARF50787.1"/>
    </source>
</evidence>
<reference evidence="6 7" key="1">
    <citation type="submission" date="2016-10" db="EMBL/GenBank/DDBJ databases">
        <title>Complete Genome Assembly of Pantoea stewartii subsp. stewartii DC283, a Corn Pathogen.</title>
        <authorList>
            <person name="Duong D.A."/>
            <person name="Stevens A.M."/>
            <person name="Jensen R.V."/>
        </authorList>
    </citation>
    <scope>NUCLEOTIDE SEQUENCE [LARGE SCALE GENOMIC DNA]</scope>
    <source>
        <strain evidence="6 7">DC283</strain>
    </source>
</reference>
<evidence type="ECO:0000256" key="1">
    <source>
        <dbReference type="SAM" id="Coils"/>
    </source>
</evidence>
<dbReference type="InterPro" id="IPR009302">
    <property type="entry name" value="Tail_length_tape_measure"/>
</dbReference>
<dbReference type="InterPro" id="IPR013491">
    <property type="entry name" value="Tape_meas_N"/>
</dbReference>
<dbReference type="Proteomes" id="UP000192380">
    <property type="component" value="Chromosome"/>
</dbReference>
<evidence type="ECO:0000259" key="4">
    <source>
        <dbReference type="Pfam" id="PF09718"/>
    </source>
</evidence>
<sequence>MATLRELIIKISANSSSFQSEISRASRMGADYYKTMEQGGRRAAAASRESQRALTELNSQLASVRATATGMAGAFAGAFATGQLIHYADTWNQLSGRLKLASTSTEDFTSAQKTLMDVSQRTGTSFEANANLYSRIASSLRDAGYASQDVAKVTETVATSLKLSGASTEEASSVITQLSQALGSGVLRGEEFNAIMENGGRLAKLLATGLNTTIGGLRNMANNGQLTTDKLIPILTNVELLRKEFDTLPASVSGSAQKVENAFMAWVGGTNETTGASAALAHTLDGLAGNINNVATAAGVLVAVGVARYFGGVTSGVASATAALLENRRNQIALADAQAVAAVQAQRKALANAEAARSDYNLALAEANVAKNTNASALATQNLTQKRSAMIAANANLVLSNRAVTTSQESLNTATSAVGLMKTAGAGLLSLVGGIPGLVLLGAGAWYTMYQNQEQARKSAQEYGSTIDEVRKKAQSLALPQVDENRGKTIEALNEQNRLIDEQKAKVAEVRQQMADLSSARGSTGLSSENEANITRAMAILTGNLRVEEERLYQLRGRSADIQQALEAIERRRNDLIREQAWRQNAAYQSLVSMNGENTEFNRLLSLGNQLLASRNGLVRSPMAVPQAAVSAPDQQTLQQKQQAAELAGLTGLAKVRKQAQFDLEKMGRTGVENAKYSMQYVKALEDEYNNTQKVSAAKKADTSATNAKNKAEREAATTAEQYSRKIADLSVAIEVQQERYKHGEKAAELYAASHQAGTKWTEEQRKSIRENAAELARWTQKADEVVKKQRDQAEALKDLTEAAKKYRDEAALATDTSGLSDRQKSRREEEQQINRVFDKAGGKENAQGVAAQKAAMDELDAKYRAIAASEADWRSGVSRGYQNWLEETSNIAGTVSGGVKSTMDSAFTNVTSMLEGNTVSWRSWGVSVLQVIEKVALQMAVVNAMGGASSSGGLLGSLVSGVAGLAGGSAAGAASASSGAAGAGAMGLPTSYTAYMAWNGGHIPEFDRGGFTGHGGKYEPKGVVHGGEFVFTKEATERIGVSNLYSMMKGYADGGVVGNGTPAFSSGVDRVPGSGQSQGSAPQVYITIDGSGNTSTQTSQGWEQFGNEIGSFVDQRYRQNLMRDIRPGGDIWNMTKSR</sequence>
<accession>A0ABN4Z2G1</accession>
<proteinExistence type="predicted"/>
<organism evidence="6 7">
    <name type="scientific">Pantoea stewartii subsp. stewartii DC283</name>
    <dbReference type="NCBI Taxonomy" id="660596"/>
    <lineage>
        <taxon>Bacteria</taxon>
        <taxon>Pseudomonadati</taxon>
        <taxon>Pseudomonadota</taxon>
        <taxon>Gammaproteobacteria</taxon>
        <taxon>Enterobacterales</taxon>
        <taxon>Erwiniaceae</taxon>
        <taxon>Pantoea</taxon>
    </lineage>
</organism>
<name>A0ABN4Z2G1_PANSE</name>
<dbReference type="Pfam" id="PF09718">
    <property type="entry name" value="Tape_meas_lam_C"/>
    <property type="match status" value="1"/>
</dbReference>
<dbReference type="EMBL" id="CP017581">
    <property type="protein sequence ID" value="ARF50787.1"/>
    <property type="molecule type" value="Genomic_DNA"/>
</dbReference>
<keyword evidence="7" id="KW-1185">Reference proteome</keyword>
<dbReference type="Pfam" id="PF20155">
    <property type="entry name" value="TMP_3"/>
    <property type="match status" value="1"/>
</dbReference>
<dbReference type="RefSeq" id="WP_082999226.1">
    <property type="nucleotide sequence ID" value="NZ_CP017581.1"/>
</dbReference>
<protein>
    <recommendedName>
        <fullName evidence="8">Phage tail tape measure protein</fullName>
    </recommendedName>
</protein>